<reference evidence="2" key="1">
    <citation type="submission" date="2014-03" db="EMBL/GenBank/DDBJ databases">
        <title>The sialotranscriptome of Amblyomma triste, Amblyomma parvum and Amblyomma cajennense ticks, uncovered by 454-based RNA-seq.</title>
        <authorList>
            <person name="Garcia G.R."/>
            <person name="Gardinassi L.G."/>
            <person name="Ribeiro J.M."/>
            <person name="Anatriello E."/>
            <person name="Ferreira B.R."/>
            <person name="Moreira H.N."/>
            <person name="Mafra C."/>
            <person name="Olegario M.M."/>
            <person name="Szabo P.J."/>
            <person name="Miranda-Santos I.K."/>
            <person name="Maruyama S.R."/>
        </authorList>
    </citation>
    <scope>NUCLEOTIDE SEQUENCE</scope>
    <source>
        <strain evidence="2">Mato Grasso do Sul</strain>
        <tissue evidence="2">Salivary glands</tissue>
    </source>
</reference>
<keyword evidence="1" id="KW-0812">Transmembrane</keyword>
<feature type="transmembrane region" description="Helical" evidence="1">
    <location>
        <begin position="67"/>
        <end position="86"/>
    </location>
</feature>
<keyword evidence="1" id="KW-1133">Transmembrane helix</keyword>
<evidence type="ECO:0000256" key="1">
    <source>
        <dbReference type="SAM" id="Phobius"/>
    </source>
</evidence>
<organism evidence="2">
    <name type="scientific">Amblyomma triste</name>
    <name type="common">Neotropical tick</name>
    <dbReference type="NCBI Taxonomy" id="251400"/>
    <lineage>
        <taxon>Eukaryota</taxon>
        <taxon>Metazoa</taxon>
        <taxon>Ecdysozoa</taxon>
        <taxon>Arthropoda</taxon>
        <taxon>Chelicerata</taxon>
        <taxon>Arachnida</taxon>
        <taxon>Acari</taxon>
        <taxon>Parasitiformes</taxon>
        <taxon>Ixodida</taxon>
        <taxon>Ixodoidea</taxon>
        <taxon>Ixodidae</taxon>
        <taxon>Amblyomminae</taxon>
        <taxon>Amblyomma</taxon>
    </lineage>
</organism>
<dbReference type="EMBL" id="GBBM01006044">
    <property type="protein sequence ID" value="JAC29374.1"/>
    <property type="molecule type" value="mRNA"/>
</dbReference>
<name>A0A023G6D9_AMBTT</name>
<keyword evidence="1" id="KW-0472">Membrane</keyword>
<accession>A0A023G6D9</accession>
<dbReference type="AlphaFoldDB" id="A0A023G6D9"/>
<proteinExistence type="evidence at transcript level"/>
<protein>
    <submittedName>
        <fullName evidence="2">Uncharacterized protein</fullName>
    </submittedName>
</protein>
<evidence type="ECO:0000313" key="2">
    <source>
        <dbReference type="EMBL" id="JAC29374.1"/>
    </source>
</evidence>
<sequence length="116" mass="12979">MQSLRQVAGIVARVARLQTTAAAAPAASSASSAVKAGSATSRRMKYPYTFTAKVAQFPYKFHFQNFWLVRYYLCGGLVIYVFFIVLPIQRAVNSPAAVAAHKERMRKQAEEHQHHH</sequence>